<keyword evidence="2" id="KW-1003">Cell membrane</keyword>
<feature type="transmembrane region" description="Helical" evidence="6">
    <location>
        <begin position="274"/>
        <end position="294"/>
    </location>
</feature>
<comment type="subcellular location">
    <subcellularLocation>
        <location evidence="1">Cell membrane</location>
        <topology evidence="1">Multi-pass membrane protein</topology>
    </subcellularLocation>
</comment>
<protein>
    <submittedName>
        <fullName evidence="8">Putative ABC transport system permease protein</fullName>
    </submittedName>
</protein>
<evidence type="ECO:0000256" key="4">
    <source>
        <dbReference type="ARBA" id="ARBA00022989"/>
    </source>
</evidence>
<reference evidence="8 9" key="1">
    <citation type="submission" date="2020-08" db="EMBL/GenBank/DDBJ databases">
        <title>Genomic Encyclopedia of Type Strains, Phase IV (KMG-IV): sequencing the most valuable type-strain genomes for metagenomic binning, comparative biology and taxonomic classification.</title>
        <authorList>
            <person name="Goeker M."/>
        </authorList>
    </citation>
    <scope>NUCLEOTIDE SEQUENCE [LARGE SCALE GENOMIC DNA]</scope>
    <source>
        <strain evidence="8 9">DSM 17498</strain>
    </source>
</reference>
<evidence type="ECO:0000256" key="3">
    <source>
        <dbReference type="ARBA" id="ARBA00022692"/>
    </source>
</evidence>
<feature type="transmembrane region" description="Helical" evidence="6">
    <location>
        <begin position="732"/>
        <end position="756"/>
    </location>
</feature>
<feature type="transmembrane region" description="Helical" evidence="6">
    <location>
        <begin position="415"/>
        <end position="435"/>
    </location>
</feature>
<name>A0A840N9J8_9BRAD</name>
<dbReference type="Proteomes" id="UP000521227">
    <property type="component" value="Unassembled WGS sequence"/>
</dbReference>
<evidence type="ECO:0000259" key="7">
    <source>
        <dbReference type="Pfam" id="PF02687"/>
    </source>
</evidence>
<feature type="transmembrane region" description="Helical" evidence="6">
    <location>
        <begin position="441"/>
        <end position="465"/>
    </location>
</feature>
<keyword evidence="4 6" id="KW-1133">Transmembrane helix</keyword>
<feature type="transmembrane region" description="Helical" evidence="6">
    <location>
        <begin position="369"/>
        <end position="388"/>
    </location>
</feature>
<dbReference type="PANTHER" id="PTHR30287">
    <property type="entry name" value="MEMBRANE COMPONENT OF PREDICTED ABC SUPERFAMILY METABOLITE UPTAKE TRANSPORTER"/>
    <property type="match status" value="1"/>
</dbReference>
<dbReference type="InterPro" id="IPR038766">
    <property type="entry name" value="Membrane_comp_ABC_pdt"/>
</dbReference>
<evidence type="ECO:0000313" key="9">
    <source>
        <dbReference type="Proteomes" id="UP000521227"/>
    </source>
</evidence>
<feature type="domain" description="ABC3 transporter permease C-terminal" evidence="7">
    <location>
        <begin position="278"/>
        <end position="390"/>
    </location>
</feature>
<feature type="domain" description="ABC3 transporter permease C-terminal" evidence="7">
    <location>
        <begin position="738"/>
        <end position="850"/>
    </location>
</feature>
<feature type="transmembrane region" description="Helical" evidence="6">
    <location>
        <begin position="486"/>
        <end position="507"/>
    </location>
</feature>
<evidence type="ECO:0000256" key="5">
    <source>
        <dbReference type="ARBA" id="ARBA00023136"/>
    </source>
</evidence>
<feature type="transmembrane region" description="Helical" evidence="6">
    <location>
        <begin position="820"/>
        <end position="846"/>
    </location>
</feature>
<dbReference type="GO" id="GO:0005886">
    <property type="term" value="C:plasma membrane"/>
    <property type="evidence" value="ECO:0007669"/>
    <property type="project" value="UniProtKB-SubCell"/>
</dbReference>
<evidence type="ECO:0000313" key="8">
    <source>
        <dbReference type="EMBL" id="MBB5053376.1"/>
    </source>
</evidence>
<accession>A0A840N9J8</accession>
<feature type="transmembrane region" description="Helical" evidence="6">
    <location>
        <begin position="777"/>
        <end position="808"/>
    </location>
</feature>
<dbReference type="InterPro" id="IPR003838">
    <property type="entry name" value="ABC3_permease_C"/>
</dbReference>
<dbReference type="Pfam" id="PF02687">
    <property type="entry name" value="FtsX"/>
    <property type="match status" value="2"/>
</dbReference>
<proteinExistence type="predicted"/>
<evidence type="ECO:0000256" key="6">
    <source>
        <dbReference type="SAM" id="Phobius"/>
    </source>
</evidence>
<feature type="transmembrane region" description="Helical" evidence="6">
    <location>
        <begin position="32"/>
        <end position="53"/>
    </location>
</feature>
<keyword evidence="5 6" id="KW-0472">Membrane</keyword>
<organism evidence="8 9">
    <name type="scientific">Afipia massiliensis</name>
    <dbReference type="NCBI Taxonomy" id="211460"/>
    <lineage>
        <taxon>Bacteria</taxon>
        <taxon>Pseudomonadati</taxon>
        <taxon>Pseudomonadota</taxon>
        <taxon>Alphaproteobacteria</taxon>
        <taxon>Hyphomicrobiales</taxon>
        <taxon>Nitrobacteraceae</taxon>
        <taxon>Afipia</taxon>
    </lineage>
</organism>
<dbReference type="RefSeq" id="WP_184086907.1">
    <property type="nucleotide sequence ID" value="NZ_JACHIJ010000004.1"/>
</dbReference>
<comment type="caution">
    <text evidence="8">The sequence shown here is derived from an EMBL/GenBank/DDBJ whole genome shotgun (WGS) entry which is preliminary data.</text>
</comment>
<dbReference type="AlphaFoldDB" id="A0A840N9J8"/>
<sequence>MSMIADTAPRGGTLSLAVRFALRELRSGLRGFYVFIACIALGVMAIAGVGSVAGSLSAGLDHQGRTLLGGDASFALIQREASKEERGFLDAHGKVSATAIMRGMARSQSGEFALVDLKAVDGNYPMLGTLSLEPKMPVADLLAQRDGAFGAGADAVLLARLGLKAGDRVTVGNATFEIRATVQAEPDKLAGGVGLGPRFLISEDALRATGLLQPGTLVRWIYRLQLPDASGDERATQSVVDAAQKALPEAGWEVRTRGNASPQLERNITRFTQFLTLVGLAALLVGGVGVANAIKSHLDERRDVIATFKALGATGREVFTIYLTQVMVLATLGSLIGAAIGAALPFIIVGLFGKILPLPVEATFHAGELALSFVYGLLTALAFGLWPLGRVHDVPVAALFREGVTPEFHWPRRRYLVLMASVIALLIAVAIGLAYDKRVAAVFVASSIGVFAVLRAVASMLMALARSLPRARFTMLRLAIANIHRPGALTPSVVMSLGLGLAVLVTITQIDGNLRRQFMAALPEHAPSFYFIDIPAAEAPRFSEFLKQAAPAANVETVPMLRGRIVAAKGIRAEDLKPSTDSAWVLQSDRGLTYTGEVPRGSTVVEGRWWDADYNGPPLVSLEKKIADGLGVKVGDDITVNVLGRDITAKIGNLRTVDWQSLGINFVLVYSPKAFAGAPHTDIATLTEAGSSSAASDAKLIKDVAAAFPMVTSVRVREALDSIGKVVTNLVLAIRGASSVTLISAILVLGGALAAGHRHRVYDAVILKTLGATRARLLGAYALEYLLIGLATAVFGVAAGSIAAWQIVTRLMTLGFVWQAGSAALVVLAALAVTVGLGLAGTLLALNQKPATVLRNL</sequence>
<dbReference type="EMBL" id="JACHIJ010000004">
    <property type="protein sequence ID" value="MBB5053376.1"/>
    <property type="molecule type" value="Genomic_DNA"/>
</dbReference>
<gene>
    <name evidence="8" type="ORF">HNQ36_003367</name>
</gene>
<keyword evidence="3 6" id="KW-0812">Transmembrane</keyword>
<dbReference type="PANTHER" id="PTHR30287:SF1">
    <property type="entry name" value="INNER MEMBRANE PROTEIN"/>
    <property type="match status" value="1"/>
</dbReference>
<evidence type="ECO:0000256" key="2">
    <source>
        <dbReference type="ARBA" id="ARBA00022475"/>
    </source>
</evidence>
<feature type="transmembrane region" description="Helical" evidence="6">
    <location>
        <begin position="326"/>
        <end position="349"/>
    </location>
</feature>
<evidence type="ECO:0000256" key="1">
    <source>
        <dbReference type="ARBA" id="ARBA00004651"/>
    </source>
</evidence>